<sequence length="50" mass="5885">MASVNWAQFDRDLEELTKWCRSMEIKLRNCSLNVKISIVTIVCTKKHTMI</sequence>
<proteinExistence type="predicted"/>
<gene>
    <name evidence="2" type="primary">6048343</name>
    <name evidence="1" type="ORF">CpipJ_CPIJ015330</name>
</gene>
<dbReference type="VEuPathDB" id="VectorBase:CPIJ015330"/>
<dbReference type="EMBL" id="DS232416">
    <property type="protein sequence ID" value="EDS41489.1"/>
    <property type="molecule type" value="Genomic_DNA"/>
</dbReference>
<evidence type="ECO:0000313" key="3">
    <source>
        <dbReference type="Proteomes" id="UP000002320"/>
    </source>
</evidence>
<accession>B0X6K6</accession>
<dbReference type="KEGG" id="cqu:CpipJ_CPIJ015330"/>
<evidence type="ECO:0000313" key="2">
    <source>
        <dbReference type="EnsemblMetazoa" id="CPIJ015330-PA"/>
    </source>
</evidence>
<reference evidence="1" key="1">
    <citation type="submission" date="2007-03" db="EMBL/GenBank/DDBJ databases">
        <title>Annotation of Culex pipiens quinquefasciatus.</title>
        <authorList>
            <consortium name="The Broad Institute Genome Sequencing Platform"/>
            <person name="Atkinson P.W."/>
            <person name="Hemingway J."/>
            <person name="Christensen B.M."/>
            <person name="Higgs S."/>
            <person name="Kodira C."/>
            <person name="Hannick L."/>
            <person name="Megy K."/>
            <person name="O'Leary S."/>
            <person name="Pearson M."/>
            <person name="Haas B.J."/>
            <person name="Mauceli E."/>
            <person name="Wortman J.R."/>
            <person name="Lee N.H."/>
            <person name="Guigo R."/>
            <person name="Stanke M."/>
            <person name="Alvarado L."/>
            <person name="Amedeo P."/>
            <person name="Antoine C.H."/>
            <person name="Arensburger P."/>
            <person name="Bidwell S.L."/>
            <person name="Crawford M."/>
            <person name="Camaro F."/>
            <person name="Devon K."/>
            <person name="Engels R."/>
            <person name="Hammond M."/>
            <person name="Howarth C."/>
            <person name="Koehrsen M."/>
            <person name="Lawson D."/>
            <person name="Montgomery P."/>
            <person name="Nene V."/>
            <person name="Nusbaum C."/>
            <person name="Puiu D."/>
            <person name="Romero-Severson J."/>
            <person name="Severson D.W."/>
            <person name="Shumway M."/>
            <person name="Sisk P."/>
            <person name="Stolte C."/>
            <person name="Zeng Q."/>
            <person name="Eisenstadt E."/>
            <person name="Fraser-Liggett C."/>
            <person name="Strausberg R."/>
            <person name="Galagan J."/>
            <person name="Birren B."/>
            <person name="Collins F.H."/>
        </authorList>
    </citation>
    <scope>NUCLEOTIDE SEQUENCE [LARGE SCALE GENOMIC DNA]</scope>
    <source>
        <strain evidence="1">JHB</strain>
    </source>
</reference>
<dbReference type="HOGENOM" id="CLU_3126418_0_0_1"/>
<dbReference type="InParanoid" id="B0X6K6"/>
<name>B0X6K6_CULQU</name>
<protein>
    <submittedName>
        <fullName evidence="1 2">Uncharacterized protein</fullName>
    </submittedName>
</protein>
<dbReference type="EnsemblMetazoa" id="CPIJ015330-RA">
    <property type="protein sequence ID" value="CPIJ015330-PA"/>
    <property type="gene ID" value="CPIJ015330"/>
</dbReference>
<evidence type="ECO:0000313" key="1">
    <source>
        <dbReference type="EMBL" id="EDS41489.1"/>
    </source>
</evidence>
<organism>
    <name type="scientific">Culex quinquefasciatus</name>
    <name type="common">Southern house mosquito</name>
    <name type="synonym">Culex pungens</name>
    <dbReference type="NCBI Taxonomy" id="7176"/>
    <lineage>
        <taxon>Eukaryota</taxon>
        <taxon>Metazoa</taxon>
        <taxon>Ecdysozoa</taxon>
        <taxon>Arthropoda</taxon>
        <taxon>Hexapoda</taxon>
        <taxon>Insecta</taxon>
        <taxon>Pterygota</taxon>
        <taxon>Neoptera</taxon>
        <taxon>Endopterygota</taxon>
        <taxon>Diptera</taxon>
        <taxon>Nematocera</taxon>
        <taxon>Culicoidea</taxon>
        <taxon>Culicidae</taxon>
        <taxon>Culicinae</taxon>
        <taxon>Culicini</taxon>
        <taxon>Culex</taxon>
        <taxon>Culex</taxon>
    </lineage>
</organism>
<keyword evidence="3" id="KW-1185">Reference proteome</keyword>
<dbReference type="AlphaFoldDB" id="B0X6K6"/>
<reference evidence="2" key="2">
    <citation type="submission" date="2021-02" db="UniProtKB">
        <authorList>
            <consortium name="EnsemblMetazoa"/>
        </authorList>
    </citation>
    <scope>IDENTIFICATION</scope>
    <source>
        <strain evidence="2">JHB</strain>
    </source>
</reference>
<dbReference type="Proteomes" id="UP000002320">
    <property type="component" value="Unassembled WGS sequence"/>
</dbReference>